<keyword evidence="9" id="KW-1185">Reference proteome</keyword>
<dbReference type="EMBL" id="WEKT01000007">
    <property type="protein sequence ID" value="MZI92798.1"/>
    <property type="molecule type" value="Genomic_DNA"/>
</dbReference>
<evidence type="ECO:0000256" key="6">
    <source>
        <dbReference type="SAM" id="Phobius"/>
    </source>
</evidence>
<feature type="domain" description="Metallo-beta-lactamase" evidence="7">
    <location>
        <begin position="501"/>
        <end position="683"/>
    </location>
</feature>
<feature type="transmembrane region" description="Helical" evidence="6">
    <location>
        <begin position="314"/>
        <end position="347"/>
    </location>
</feature>
<keyword evidence="4 6" id="KW-1133">Transmembrane helix</keyword>
<dbReference type="Pfam" id="PF03772">
    <property type="entry name" value="Competence"/>
    <property type="match status" value="1"/>
</dbReference>
<evidence type="ECO:0000256" key="4">
    <source>
        <dbReference type="ARBA" id="ARBA00022989"/>
    </source>
</evidence>
<feature type="transmembrane region" description="Helical" evidence="6">
    <location>
        <begin position="260"/>
        <end position="282"/>
    </location>
</feature>
<dbReference type="InterPro" id="IPR004797">
    <property type="entry name" value="Competence_ComEC/Rec2"/>
</dbReference>
<gene>
    <name evidence="8" type="ORF">F9817_06275</name>
</gene>
<dbReference type="InterPro" id="IPR036866">
    <property type="entry name" value="RibonucZ/Hydroxyglut_hydro"/>
</dbReference>
<evidence type="ECO:0000256" key="3">
    <source>
        <dbReference type="ARBA" id="ARBA00022692"/>
    </source>
</evidence>
<feature type="transmembrane region" description="Helical" evidence="6">
    <location>
        <begin position="289"/>
        <end position="308"/>
    </location>
</feature>
<comment type="subcellular location">
    <subcellularLocation>
        <location evidence="1">Cell membrane</location>
        <topology evidence="1">Multi-pass membrane protein</topology>
    </subcellularLocation>
</comment>
<evidence type="ECO:0000256" key="2">
    <source>
        <dbReference type="ARBA" id="ARBA00022475"/>
    </source>
</evidence>
<dbReference type="Gene3D" id="3.60.15.10">
    <property type="entry name" value="Ribonuclease Z/Hydroxyacylglutathione hydrolase-like"/>
    <property type="match status" value="1"/>
</dbReference>
<feature type="transmembrane region" description="Helical" evidence="6">
    <location>
        <begin position="359"/>
        <end position="378"/>
    </location>
</feature>
<dbReference type="InterPro" id="IPR004477">
    <property type="entry name" value="ComEC_N"/>
</dbReference>
<keyword evidence="2" id="KW-1003">Cell membrane</keyword>
<dbReference type="InterPro" id="IPR035681">
    <property type="entry name" value="ComA-like_MBL"/>
</dbReference>
<proteinExistence type="predicted"/>
<dbReference type="SUPFAM" id="SSF56281">
    <property type="entry name" value="Metallo-hydrolase/oxidoreductase"/>
    <property type="match status" value="1"/>
</dbReference>
<feature type="transmembrane region" description="Helical" evidence="6">
    <location>
        <begin position="232"/>
        <end position="254"/>
    </location>
</feature>
<dbReference type="GO" id="GO:0030420">
    <property type="term" value="P:establishment of competence for transformation"/>
    <property type="evidence" value="ECO:0007669"/>
    <property type="project" value="InterPro"/>
</dbReference>
<feature type="transmembrane region" description="Helical" evidence="6">
    <location>
        <begin position="7"/>
        <end position="26"/>
    </location>
</feature>
<evidence type="ECO:0000259" key="7">
    <source>
        <dbReference type="SMART" id="SM00849"/>
    </source>
</evidence>
<dbReference type="InterPro" id="IPR001279">
    <property type="entry name" value="Metallo-B-lactamas"/>
</dbReference>
<dbReference type="PANTHER" id="PTHR30619">
    <property type="entry name" value="DNA INTERNALIZATION/COMPETENCE PROTEIN COMEC/REC2"/>
    <property type="match status" value="1"/>
</dbReference>
<dbReference type="CDD" id="cd07731">
    <property type="entry name" value="ComA-like_MBL-fold"/>
    <property type="match status" value="1"/>
</dbReference>
<name>A0A7X4RTU6_9VIBR</name>
<dbReference type="Pfam" id="PF00753">
    <property type="entry name" value="Lactamase_B"/>
    <property type="match status" value="1"/>
</dbReference>
<keyword evidence="5 6" id="KW-0472">Membrane</keyword>
<evidence type="ECO:0000313" key="8">
    <source>
        <dbReference type="EMBL" id="MZI92798.1"/>
    </source>
</evidence>
<evidence type="ECO:0000256" key="1">
    <source>
        <dbReference type="ARBA" id="ARBA00004651"/>
    </source>
</evidence>
<feature type="transmembrane region" description="Helical" evidence="6">
    <location>
        <begin position="450"/>
        <end position="467"/>
    </location>
</feature>
<dbReference type="RefSeq" id="WP_161154097.1">
    <property type="nucleotide sequence ID" value="NZ_WEKT01000007.1"/>
</dbReference>
<dbReference type="PANTHER" id="PTHR30619:SF1">
    <property type="entry name" value="RECOMBINATION PROTEIN 2"/>
    <property type="match status" value="1"/>
</dbReference>
<keyword evidence="3 6" id="KW-0812">Transmembrane</keyword>
<dbReference type="InterPro" id="IPR052159">
    <property type="entry name" value="Competence_DNA_uptake"/>
</dbReference>
<feature type="transmembrane region" description="Helical" evidence="6">
    <location>
        <begin position="32"/>
        <end position="62"/>
    </location>
</feature>
<comment type="caution">
    <text evidence="8">The sequence shown here is derived from an EMBL/GenBank/DDBJ whole genome shotgun (WGS) entry which is preliminary data.</text>
</comment>
<reference evidence="8 9" key="1">
    <citation type="submission" date="2019-10" db="EMBL/GenBank/DDBJ databases">
        <title>Vibrio sp. nov. isolated from a shrimp pond.</title>
        <authorList>
            <person name="Gomez-Gil B."/>
            <person name="Enciso-Ibarra J."/>
            <person name="Enciso-Ibarra K."/>
            <person name="Bolan-Mejia C."/>
        </authorList>
    </citation>
    <scope>NUCLEOTIDE SEQUENCE [LARGE SCALE GENOMIC DNA]</scope>
    <source>
        <strain evidence="8 9">CAIM 722</strain>
    </source>
</reference>
<dbReference type="Proteomes" id="UP000462621">
    <property type="component" value="Unassembled WGS sequence"/>
</dbReference>
<dbReference type="NCBIfam" id="TIGR00361">
    <property type="entry name" value="ComEC_Rec2"/>
    <property type="match status" value="1"/>
</dbReference>
<dbReference type="GO" id="GO:0005886">
    <property type="term" value="C:plasma membrane"/>
    <property type="evidence" value="ECO:0007669"/>
    <property type="project" value="UniProtKB-SubCell"/>
</dbReference>
<accession>A0A7X4RTU6</accession>
<evidence type="ECO:0000256" key="5">
    <source>
        <dbReference type="ARBA" id="ARBA00023136"/>
    </source>
</evidence>
<dbReference type="AlphaFoldDB" id="A0A7X4RTU6"/>
<dbReference type="SMART" id="SM00849">
    <property type="entry name" value="Lactamase_B"/>
    <property type="match status" value="1"/>
</dbReference>
<organism evidence="8 9">
    <name type="scientific">Vibrio eleionomae</name>
    <dbReference type="NCBI Taxonomy" id="2653505"/>
    <lineage>
        <taxon>Bacteria</taxon>
        <taxon>Pseudomonadati</taxon>
        <taxon>Pseudomonadota</taxon>
        <taxon>Gammaproteobacteria</taxon>
        <taxon>Vibrionales</taxon>
        <taxon>Vibrionaceae</taxon>
        <taxon>Vibrio</taxon>
    </lineage>
</organism>
<feature type="transmembrane region" description="Helical" evidence="6">
    <location>
        <begin position="390"/>
        <end position="413"/>
    </location>
</feature>
<dbReference type="NCBIfam" id="TIGR00360">
    <property type="entry name" value="ComEC_N-term"/>
    <property type="match status" value="1"/>
</dbReference>
<sequence length="746" mass="83768">MTLLFNNWVLISFSLTAISSIYWPFIPGWEPLLAAIGTGVICVVILGCRSVIGIALAVVLILTHSQLLSAQKHTLFQFGSNITINAHVDSFFKPVGDAFQGDITVTEINHQPIFYLFQPKIRLTSPIILTPNQSGIFHVSVKPMFGHLNDVGFDKETYAISEKIVAKASVYRDSAWSITTKTTLRNWWYQEVLHIAQGSDKQGLILALLFGERSRLTPDQWQQLRNSGLSHLVAISGLHIGIAFGLGFLIGSVFSRLSPLWLWAPWLLGAAVAIGYAWLAGFTLPTQRAVIMCITNVVLLMTSVRVGTLGRLNITLAVVLLVYPFAAYSSSLWLSFFAVSAVIYLASWTQHYAHTWQKLFLIQIGVTLFMVPVTGYFFHGVSVTSVLFNLVFIPWFSYVIVPLGFLLLLALVCGGWGANYVWQCLDWAFAPLLHALQWSEGSWINFSREWTLTVLFVLIAFISTLLIRKRWAACMTVLVLSHLWSSQPRFDWRVEVLDVGHGLAVLIRQNDKVLVYDTGSGWDTGSMANSVIKPLVAYYGETLDAMIVSHTDNDHAGGRYDIEPIISHRHQWASQRLSGYRPCIRGESWWWESLSFEVLWPPKQVQRAYNQHSCVIMVRDIYHRHSILLTGDVNAVGEWLLARGQDNLNAEVMLVPHHGSGTSSTAQLIDKVSPTWAIASLAKGNLWHLPSSAVVKRYTQHGAHWLDTGDSGQISVIFHGNDTRIERKRSNDNQPWYRQMLRNGVE</sequence>
<evidence type="ECO:0000313" key="9">
    <source>
        <dbReference type="Proteomes" id="UP000462621"/>
    </source>
</evidence>
<protein>
    <submittedName>
        <fullName evidence="8">DNA internalization-related competence protein ComEC/Rec2</fullName>
    </submittedName>
</protein>